<dbReference type="EMBL" id="CM037152">
    <property type="protein sequence ID" value="KAH7834801.1"/>
    <property type="molecule type" value="Genomic_DNA"/>
</dbReference>
<comment type="caution">
    <text evidence="1">The sequence shown here is derived from an EMBL/GenBank/DDBJ whole genome shotgun (WGS) entry which is preliminary data.</text>
</comment>
<proteinExistence type="predicted"/>
<sequence>MSDKIEPEADEQSALVYLLLTEKETWGVKIYIENEYELSGYWLYALDTFDNSSETYARVEKEVPELRRRHAEKVSEHYAAVMREAFVNKGGDRGGGKRPFVTHFTACKPCSGVHYGYTDEACWNGMEKALNFADNQVLRNYGFVRPDLLNISSLLPLPFGFSSYEKNK</sequence>
<organism evidence="1 2">
    <name type="scientific">Vaccinium darrowii</name>
    <dbReference type="NCBI Taxonomy" id="229202"/>
    <lineage>
        <taxon>Eukaryota</taxon>
        <taxon>Viridiplantae</taxon>
        <taxon>Streptophyta</taxon>
        <taxon>Embryophyta</taxon>
        <taxon>Tracheophyta</taxon>
        <taxon>Spermatophyta</taxon>
        <taxon>Magnoliopsida</taxon>
        <taxon>eudicotyledons</taxon>
        <taxon>Gunneridae</taxon>
        <taxon>Pentapetalae</taxon>
        <taxon>asterids</taxon>
        <taxon>Ericales</taxon>
        <taxon>Ericaceae</taxon>
        <taxon>Vaccinioideae</taxon>
        <taxon>Vaccinieae</taxon>
        <taxon>Vaccinium</taxon>
    </lineage>
</organism>
<accession>A0ACB7X293</accession>
<gene>
    <name evidence="1" type="ORF">Vadar_019865</name>
</gene>
<evidence type="ECO:0000313" key="2">
    <source>
        <dbReference type="Proteomes" id="UP000828048"/>
    </source>
</evidence>
<keyword evidence="2" id="KW-1185">Reference proteome</keyword>
<reference evidence="1 2" key="1">
    <citation type="journal article" date="2021" name="Hortic Res">
        <title>High-quality reference genome and annotation aids understanding of berry development for evergreen blueberry (Vaccinium darrowii).</title>
        <authorList>
            <person name="Yu J."/>
            <person name="Hulse-Kemp A.M."/>
            <person name="Babiker E."/>
            <person name="Staton M."/>
        </authorList>
    </citation>
    <scope>NUCLEOTIDE SEQUENCE [LARGE SCALE GENOMIC DNA]</scope>
    <source>
        <strain evidence="2">cv. NJ 8807/NJ 8810</strain>
        <tissue evidence="1">Young leaf</tissue>
    </source>
</reference>
<dbReference type="Proteomes" id="UP000828048">
    <property type="component" value="Chromosome 2"/>
</dbReference>
<name>A0ACB7X293_9ERIC</name>
<protein>
    <submittedName>
        <fullName evidence="1">Uncharacterized protein</fullName>
    </submittedName>
</protein>
<evidence type="ECO:0000313" key="1">
    <source>
        <dbReference type="EMBL" id="KAH7834801.1"/>
    </source>
</evidence>